<evidence type="ECO:0000256" key="1">
    <source>
        <dbReference type="SAM" id="MobiDB-lite"/>
    </source>
</evidence>
<evidence type="ECO:0000313" key="2">
    <source>
        <dbReference type="EMBL" id="OCF29888.1"/>
    </source>
</evidence>
<name>A0A1B9GFV2_9TREE</name>
<keyword evidence="4" id="KW-1185">Reference proteome</keyword>
<reference evidence="2" key="3">
    <citation type="submission" date="2014-01" db="EMBL/GenBank/DDBJ databases">
        <title>Evolution of pathogenesis and genome organization in the Tremellales.</title>
        <authorList>
            <person name="Cuomo C."/>
            <person name="Litvintseva A."/>
            <person name="Heitman J."/>
            <person name="Chen Y."/>
            <person name="Sun S."/>
            <person name="Springer D."/>
            <person name="Dromer F."/>
            <person name="Young S."/>
            <person name="Zeng Q."/>
            <person name="Chapman S."/>
            <person name="Gujja S."/>
            <person name="Saif S."/>
            <person name="Birren B."/>
        </authorList>
    </citation>
    <scope>NUCLEOTIDE SEQUENCE</scope>
    <source>
        <strain evidence="2">CBS 10118</strain>
    </source>
</reference>
<gene>
    <name evidence="2" type="ORF">I302_01401</name>
    <name evidence="3" type="ORF">I302_102708</name>
</gene>
<dbReference type="OrthoDB" id="10401018at2759"/>
<dbReference type="Proteomes" id="UP000092730">
    <property type="component" value="Chromosome 1"/>
</dbReference>
<evidence type="ECO:0000313" key="3">
    <source>
        <dbReference type="EMBL" id="WVW80722.1"/>
    </source>
</evidence>
<dbReference type="GeneID" id="30205800"/>
<accession>A0A1B9GFV2</accession>
<dbReference type="KEGG" id="kbi:30205800"/>
<sequence>MSNAQASISQETAQSLTAQAGGLQNASEAIQRLRDRAEAAGLDPEEHVNTTNGFIAVSSQLGEVLQAQISQQHQQQPPNSD</sequence>
<dbReference type="RefSeq" id="XP_019050958.1">
    <property type="nucleotide sequence ID" value="XM_019188080.1"/>
</dbReference>
<dbReference type="EMBL" id="KI894018">
    <property type="protein sequence ID" value="OCF29888.1"/>
    <property type="molecule type" value="Genomic_DNA"/>
</dbReference>
<reference evidence="3" key="2">
    <citation type="submission" date="2013-07" db="EMBL/GenBank/DDBJ databases">
        <authorList>
            <consortium name="The Broad Institute Genome Sequencing Platform"/>
            <person name="Cuomo C."/>
            <person name="Litvintseva A."/>
            <person name="Chen Y."/>
            <person name="Heitman J."/>
            <person name="Sun S."/>
            <person name="Springer D."/>
            <person name="Dromer F."/>
            <person name="Young S.K."/>
            <person name="Zeng Q."/>
            <person name="Gargeya S."/>
            <person name="Fitzgerald M."/>
            <person name="Abouelleil A."/>
            <person name="Alvarado L."/>
            <person name="Berlin A.M."/>
            <person name="Chapman S.B."/>
            <person name="Dewar J."/>
            <person name="Goldberg J."/>
            <person name="Griggs A."/>
            <person name="Gujja S."/>
            <person name="Hansen M."/>
            <person name="Howarth C."/>
            <person name="Imamovic A."/>
            <person name="Larimer J."/>
            <person name="McCowan C."/>
            <person name="Murphy C."/>
            <person name="Pearson M."/>
            <person name="Priest M."/>
            <person name="Roberts A."/>
            <person name="Saif S."/>
            <person name="Shea T."/>
            <person name="Sykes S."/>
            <person name="Wortman J."/>
            <person name="Nusbaum C."/>
            <person name="Birren B."/>
        </authorList>
    </citation>
    <scope>NUCLEOTIDE SEQUENCE</scope>
    <source>
        <strain evidence="3">CBS 10118</strain>
    </source>
</reference>
<reference evidence="3" key="4">
    <citation type="submission" date="2024-02" db="EMBL/GenBank/DDBJ databases">
        <title>Comparative genomics of Cryptococcus and Kwoniella reveals pathogenesis evolution and contrasting modes of karyotype evolution via chromosome fusion or intercentromeric recombination.</title>
        <authorList>
            <person name="Coelho M.A."/>
            <person name="David-Palma M."/>
            <person name="Shea T."/>
            <person name="Bowers K."/>
            <person name="McGinley-Smith S."/>
            <person name="Mohammad A.W."/>
            <person name="Gnirke A."/>
            <person name="Yurkov A.M."/>
            <person name="Nowrousian M."/>
            <person name="Sun S."/>
            <person name="Cuomo C.A."/>
            <person name="Heitman J."/>
        </authorList>
    </citation>
    <scope>NUCLEOTIDE SEQUENCE</scope>
    <source>
        <strain evidence="3">CBS 10118</strain>
    </source>
</reference>
<evidence type="ECO:0000313" key="4">
    <source>
        <dbReference type="Proteomes" id="UP000092730"/>
    </source>
</evidence>
<proteinExistence type="predicted"/>
<protein>
    <submittedName>
        <fullName evidence="2">Uncharacterized protein</fullName>
    </submittedName>
</protein>
<dbReference type="VEuPathDB" id="FungiDB:I302_01401"/>
<feature type="compositionally biased region" description="Polar residues" evidence="1">
    <location>
        <begin position="1"/>
        <end position="28"/>
    </location>
</feature>
<organism evidence="2">
    <name type="scientific">Kwoniella bestiolae CBS 10118</name>
    <dbReference type="NCBI Taxonomy" id="1296100"/>
    <lineage>
        <taxon>Eukaryota</taxon>
        <taxon>Fungi</taxon>
        <taxon>Dikarya</taxon>
        <taxon>Basidiomycota</taxon>
        <taxon>Agaricomycotina</taxon>
        <taxon>Tremellomycetes</taxon>
        <taxon>Tremellales</taxon>
        <taxon>Cryptococcaceae</taxon>
        <taxon>Kwoniella</taxon>
    </lineage>
</organism>
<dbReference type="AlphaFoldDB" id="A0A1B9GFV2"/>
<reference evidence="2" key="1">
    <citation type="submission" date="2013-07" db="EMBL/GenBank/DDBJ databases">
        <title>The Genome Sequence of Cryptococcus bestiolae CBS10118.</title>
        <authorList>
            <consortium name="The Broad Institute Genome Sequencing Platform"/>
            <person name="Cuomo C."/>
            <person name="Litvintseva A."/>
            <person name="Chen Y."/>
            <person name="Heitman J."/>
            <person name="Sun S."/>
            <person name="Springer D."/>
            <person name="Dromer F."/>
            <person name="Young S.K."/>
            <person name="Zeng Q."/>
            <person name="Gargeya S."/>
            <person name="Fitzgerald M."/>
            <person name="Abouelleil A."/>
            <person name="Alvarado L."/>
            <person name="Berlin A.M."/>
            <person name="Chapman S.B."/>
            <person name="Dewar J."/>
            <person name="Goldberg J."/>
            <person name="Griggs A."/>
            <person name="Gujja S."/>
            <person name="Hansen M."/>
            <person name="Howarth C."/>
            <person name="Imamovic A."/>
            <person name="Larimer J."/>
            <person name="McCowan C."/>
            <person name="Murphy C."/>
            <person name="Pearson M."/>
            <person name="Priest M."/>
            <person name="Roberts A."/>
            <person name="Saif S."/>
            <person name="Shea T."/>
            <person name="Sykes S."/>
            <person name="Wortman J."/>
            <person name="Nusbaum C."/>
            <person name="Birren B."/>
        </authorList>
    </citation>
    <scope>NUCLEOTIDE SEQUENCE [LARGE SCALE GENOMIC DNA]</scope>
    <source>
        <strain evidence="2">CBS 10118</strain>
    </source>
</reference>
<feature type="compositionally biased region" description="Basic and acidic residues" evidence="1">
    <location>
        <begin position="31"/>
        <end position="48"/>
    </location>
</feature>
<dbReference type="EMBL" id="CP144541">
    <property type="protein sequence ID" value="WVW80722.1"/>
    <property type="molecule type" value="Genomic_DNA"/>
</dbReference>
<feature type="region of interest" description="Disordered" evidence="1">
    <location>
        <begin position="1"/>
        <end position="54"/>
    </location>
</feature>